<gene>
    <name evidence="2" type="ORF">V6N12_054213</name>
</gene>
<sequence>MAVSINLRKPLVSKFLINGHLQLLEYESLPTFCFHCGIYSHLKDICLKLHALDGSKPMQPGNTASPSPVQDNHATADPFSPWMLSVRRADASSSKDMRHTSIPISTSKFLLDRLKHQRVQLVDDSHPPIPIDAIA</sequence>
<comment type="caution">
    <text evidence="2">The sequence shown here is derived from an EMBL/GenBank/DDBJ whole genome shotgun (WGS) entry which is preliminary data.</text>
</comment>
<organism evidence="2 3">
    <name type="scientific">Hibiscus sabdariffa</name>
    <name type="common">roselle</name>
    <dbReference type="NCBI Taxonomy" id="183260"/>
    <lineage>
        <taxon>Eukaryota</taxon>
        <taxon>Viridiplantae</taxon>
        <taxon>Streptophyta</taxon>
        <taxon>Embryophyta</taxon>
        <taxon>Tracheophyta</taxon>
        <taxon>Spermatophyta</taxon>
        <taxon>Magnoliopsida</taxon>
        <taxon>eudicotyledons</taxon>
        <taxon>Gunneridae</taxon>
        <taxon>Pentapetalae</taxon>
        <taxon>rosids</taxon>
        <taxon>malvids</taxon>
        <taxon>Malvales</taxon>
        <taxon>Malvaceae</taxon>
        <taxon>Malvoideae</taxon>
        <taxon>Hibiscus</taxon>
    </lineage>
</organism>
<accession>A0ABR2CZR1</accession>
<protein>
    <recommendedName>
        <fullName evidence="4">Zinc knuckle CX2CX4HX4C domain-containing protein</fullName>
    </recommendedName>
</protein>
<dbReference type="EMBL" id="JBBPBM010000038">
    <property type="protein sequence ID" value="KAK8526984.1"/>
    <property type="molecule type" value="Genomic_DNA"/>
</dbReference>
<reference evidence="2 3" key="1">
    <citation type="journal article" date="2024" name="G3 (Bethesda)">
        <title>Genome assembly of Hibiscus sabdariffa L. provides insights into metabolisms of medicinal natural products.</title>
        <authorList>
            <person name="Kim T."/>
        </authorList>
    </citation>
    <scope>NUCLEOTIDE SEQUENCE [LARGE SCALE GENOMIC DNA]</scope>
    <source>
        <strain evidence="2">TK-2024</strain>
        <tissue evidence="2">Old leaves</tissue>
    </source>
</reference>
<evidence type="ECO:0000256" key="1">
    <source>
        <dbReference type="SAM" id="MobiDB-lite"/>
    </source>
</evidence>
<keyword evidence="3" id="KW-1185">Reference proteome</keyword>
<evidence type="ECO:0000313" key="2">
    <source>
        <dbReference type="EMBL" id="KAK8526984.1"/>
    </source>
</evidence>
<evidence type="ECO:0000313" key="3">
    <source>
        <dbReference type="Proteomes" id="UP001472677"/>
    </source>
</evidence>
<name>A0ABR2CZR1_9ROSI</name>
<feature type="compositionally biased region" description="Polar residues" evidence="1">
    <location>
        <begin position="60"/>
        <end position="73"/>
    </location>
</feature>
<evidence type="ECO:0008006" key="4">
    <source>
        <dbReference type="Google" id="ProtNLM"/>
    </source>
</evidence>
<dbReference type="Proteomes" id="UP001472677">
    <property type="component" value="Unassembled WGS sequence"/>
</dbReference>
<feature type="region of interest" description="Disordered" evidence="1">
    <location>
        <begin position="57"/>
        <end position="80"/>
    </location>
</feature>
<proteinExistence type="predicted"/>